<organism evidence="2 3">
    <name type="scientific">Kitasatospora misakiensis</name>
    <dbReference type="NCBI Taxonomy" id="67330"/>
    <lineage>
        <taxon>Bacteria</taxon>
        <taxon>Bacillati</taxon>
        <taxon>Actinomycetota</taxon>
        <taxon>Actinomycetes</taxon>
        <taxon>Kitasatosporales</taxon>
        <taxon>Streptomycetaceae</taxon>
        <taxon>Kitasatospora</taxon>
    </lineage>
</organism>
<accession>A0ABW0X0J5</accession>
<protein>
    <submittedName>
        <fullName evidence="2">DUF397 domain-containing protein</fullName>
    </submittedName>
</protein>
<dbReference type="InterPro" id="IPR007278">
    <property type="entry name" value="DUF397"/>
</dbReference>
<sequence>MSEFLPEGVTGLEWCKSSFSGAQSECVEVAVGLPGAVPVRDSKDPDGPALVFPAEAWSSFVSGIKGGEFPTG</sequence>
<evidence type="ECO:0000313" key="3">
    <source>
        <dbReference type="Proteomes" id="UP001595975"/>
    </source>
</evidence>
<keyword evidence="3" id="KW-1185">Reference proteome</keyword>
<comment type="caution">
    <text evidence="2">The sequence shown here is derived from an EMBL/GenBank/DDBJ whole genome shotgun (WGS) entry which is preliminary data.</text>
</comment>
<dbReference type="Pfam" id="PF04149">
    <property type="entry name" value="DUF397"/>
    <property type="match status" value="1"/>
</dbReference>
<feature type="domain" description="DUF397" evidence="1">
    <location>
        <begin position="12"/>
        <end position="65"/>
    </location>
</feature>
<name>A0ABW0X0J5_9ACTN</name>
<evidence type="ECO:0000259" key="1">
    <source>
        <dbReference type="Pfam" id="PF04149"/>
    </source>
</evidence>
<gene>
    <name evidence="2" type="ORF">ACFP3U_05805</name>
</gene>
<dbReference type="RefSeq" id="WP_380224106.1">
    <property type="nucleotide sequence ID" value="NZ_JBHSOF010000004.1"/>
</dbReference>
<proteinExistence type="predicted"/>
<dbReference type="Proteomes" id="UP001595975">
    <property type="component" value="Unassembled WGS sequence"/>
</dbReference>
<reference evidence="3" key="1">
    <citation type="journal article" date="2019" name="Int. J. Syst. Evol. Microbiol.">
        <title>The Global Catalogue of Microorganisms (GCM) 10K type strain sequencing project: providing services to taxonomists for standard genome sequencing and annotation.</title>
        <authorList>
            <consortium name="The Broad Institute Genomics Platform"/>
            <consortium name="The Broad Institute Genome Sequencing Center for Infectious Disease"/>
            <person name="Wu L."/>
            <person name="Ma J."/>
        </authorList>
    </citation>
    <scope>NUCLEOTIDE SEQUENCE [LARGE SCALE GENOMIC DNA]</scope>
    <source>
        <strain evidence="3">CGMCC 4.1437</strain>
    </source>
</reference>
<evidence type="ECO:0000313" key="2">
    <source>
        <dbReference type="EMBL" id="MFC5662494.1"/>
    </source>
</evidence>
<dbReference type="EMBL" id="JBHSOF010000004">
    <property type="protein sequence ID" value="MFC5662494.1"/>
    <property type="molecule type" value="Genomic_DNA"/>
</dbReference>